<dbReference type="Gene3D" id="3.90.45.10">
    <property type="entry name" value="Peptide deformylase"/>
    <property type="match status" value="1"/>
</dbReference>
<evidence type="ECO:0000256" key="2">
    <source>
        <dbReference type="ARBA" id="ARBA00022723"/>
    </source>
</evidence>
<name>A0A6J6IMG8_9ZZZZ</name>
<dbReference type="InterPro" id="IPR023635">
    <property type="entry name" value="Peptide_deformylase"/>
</dbReference>
<dbReference type="NCBIfam" id="NF001159">
    <property type="entry name" value="PRK00150.1-3"/>
    <property type="match status" value="1"/>
</dbReference>
<dbReference type="PANTHER" id="PTHR10458:SF2">
    <property type="entry name" value="PEPTIDE DEFORMYLASE, MITOCHONDRIAL"/>
    <property type="match status" value="1"/>
</dbReference>
<evidence type="ECO:0000313" key="7">
    <source>
        <dbReference type="EMBL" id="CAB4625771.1"/>
    </source>
</evidence>
<accession>A0A6J6IMG8</accession>
<dbReference type="EMBL" id="CAEZVO010000003">
    <property type="protein sequence ID" value="CAB4625771.1"/>
    <property type="molecule type" value="Genomic_DNA"/>
</dbReference>
<gene>
    <name evidence="6" type="ORF">UFOPK1561_00015</name>
    <name evidence="7" type="ORF">UFOPK2044_00060</name>
    <name evidence="8" type="ORF">UFOPK2165_00221</name>
</gene>
<dbReference type="GO" id="GO:0006412">
    <property type="term" value="P:translation"/>
    <property type="evidence" value="ECO:0007669"/>
    <property type="project" value="UniProtKB-KW"/>
</dbReference>
<evidence type="ECO:0000313" key="6">
    <source>
        <dbReference type="EMBL" id="CAB4547367.1"/>
    </source>
</evidence>
<dbReference type="HAMAP" id="MF_00163">
    <property type="entry name" value="Pep_deformylase"/>
    <property type="match status" value="1"/>
</dbReference>
<dbReference type="GO" id="GO:0046872">
    <property type="term" value="F:metal ion binding"/>
    <property type="evidence" value="ECO:0007669"/>
    <property type="project" value="UniProtKB-KW"/>
</dbReference>
<keyword evidence="3" id="KW-0378">Hydrolase</keyword>
<comment type="similarity">
    <text evidence="1">Belongs to the polypeptide deformylase family.</text>
</comment>
<dbReference type="GO" id="GO:0042586">
    <property type="term" value="F:peptide deformylase activity"/>
    <property type="evidence" value="ECO:0007669"/>
    <property type="project" value="InterPro"/>
</dbReference>
<protein>
    <submittedName>
        <fullName evidence="7">Unannotated protein</fullName>
    </submittedName>
</protein>
<sequence length="188" mass="21188">MAIRPIHITGSPVLHQRAEEVRIFDQSLAELVDDMFETMDKAPGVGLAAPQIGVGLRVFTYDYPDDEDQERRGVIINPVLELGEIINEPADEDTELEGCLSVPGERFPLKRAESVKIRGVDLQQMPVEIEATGWFARVFQHEFDHLDGKLYVDRLAEPWKEISAEVILERGWGKPGVTWLPGLDNLED</sequence>
<dbReference type="PRINTS" id="PR01576">
    <property type="entry name" value="PDEFORMYLASE"/>
</dbReference>
<dbReference type="AlphaFoldDB" id="A0A6J6IMG8"/>
<dbReference type="Pfam" id="PF01327">
    <property type="entry name" value="Pep_deformylase"/>
    <property type="match status" value="1"/>
</dbReference>
<dbReference type="SUPFAM" id="SSF56420">
    <property type="entry name" value="Peptide deformylase"/>
    <property type="match status" value="1"/>
</dbReference>
<evidence type="ECO:0000256" key="4">
    <source>
        <dbReference type="ARBA" id="ARBA00022917"/>
    </source>
</evidence>
<proteinExistence type="inferred from homology"/>
<organism evidence="7">
    <name type="scientific">freshwater metagenome</name>
    <dbReference type="NCBI Taxonomy" id="449393"/>
    <lineage>
        <taxon>unclassified sequences</taxon>
        <taxon>metagenomes</taxon>
        <taxon>ecological metagenomes</taxon>
    </lineage>
</organism>
<evidence type="ECO:0000256" key="5">
    <source>
        <dbReference type="ARBA" id="ARBA00037114"/>
    </source>
</evidence>
<dbReference type="PANTHER" id="PTHR10458">
    <property type="entry name" value="PEPTIDE DEFORMYLASE"/>
    <property type="match status" value="1"/>
</dbReference>
<dbReference type="NCBIfam" id="TIGR00079">
    <property type="entry name" value="pept_deformyl"/>
    <property type="match status" value="1"/>
</dbReference>
<reference evidence="7" key="1">
    <citation type="submission" date="2020-05" db="EMBL/GenBank/DDBJ databases">
        <authorList>
            <person name="Chiriac C."/>
            <person name="Salcher M."/>
            <person name="Ghai R."/>
            <person name="Kavagutti S V."/>
        </authorList>
    </citation>
    <scope>NUCLEOTIDE SEQUENCE</scope>
</reference>
<dbReference type="PIRSF" id="PIRSF004749">
    <property type="entry name" value="Pep_def"/>
    <property type="match status" value="1"/>
</dbReference>
<dbReference type="CDD" id="cd00487">
    <property type="entry name" value="Pep_deformylase"/>
    <property type="match status" value="1"/>
</dbReference>
<comment type="function">
    <text evidence="5">Removes the formyl group from the N-terminal Met of newly synthesized proteins.</text>
</comment>
<evidence type="ECO:0000313" key="8">
    <source>
        <dbReference type="EMBL" id="CAB4639833.1"/>
    </source>
</evidence>
<keyword evidence="4" id="KW-0648">Protein biosynthesis</keyword>
<evidence type="ECO:0000256" key="3">
    <source>
        <dbReference type="ARBA" id="ARBA00022801"/>
    </source>
</evidence>
<evidence type="ECO:0000256" key="1">
    <source>
        <dbReference type="ARBA" id="ARBA00010759"/>
    </source>
</evidence>
<dbReference type="EMBL" id="CAEZWA010000023">
    <property type="protein sequence ID" value="CAB4639833.1"/>
    <property type="molecule type" value="Genomic_DNA"/>
</dbReference>
<keyword evidence="2" id="KW-0479">Metal-binding</keyword>
<dbReference type="EMBL" id="CAEZSZ010000001">
    <property type="protein sequence ID" value="CAB4547367.1"/>
    <property type="molecule type" value="Genomic_DNA"/>
</dbReference>
<dbReference type="InterPro" id="IPR036821">
    <property type="entry name" value="Peptide_deformylase_sf"/>
</dbReference>